<evidence type="ECO:0000313" key="1">
    <source>
        <dbReference type="EMBL" id="KQB37438.1"/>
    </source>
</evidence>
<dbReference type="STRING" id="362413.RC62_2604"/>
<sequence length="231" mass="26344">MSKRATPWKEGKIVSVETRKGIFILAQMLKDPFLRFYKVFREDENWGKVDTGIFDTLTVSAVTGQFLKSSNITEIKGAIPDTVREDPDTWIDQNKGTRTVRVWENTEKEKEFIILGKEAGGSLVKKNLWWSPTPGNTTRPHPSGVIDSVVLEDIPLNANDIINAHDLTNLAVYPSLNERLYLCYKLDKNIDPYKDLVFNREIPEEYSVAIDILSAGGNAEKKEYILNTYFR</sequence>
<dbReference type="PATRIC" id="fig|362413.3.peg.2550"/>
<name>A0A0Q0S2C9_9FLAO</name>
<organism evidence="1 2">
    <name type="scientific">Flavobacterium aquidurense</name>
    <dbReference type="NCBI Taxonomy" id="362413"/>
    <lineage>
        <taxon>Bacteria</taxon>
        <taxon>Pseudomonadati</taxon>
        <taxon>Bacteroidota</taxon>
        <taxon>Flavobacteriia</taxon>
        <taxon>Flavobacteriales</taxon>
        <taxon>Flavobacteriaceae</taxon>
        <taxon>Flavobacterium</taxon>
    </lineage>
</organism>
<dbReference type="Proteomes" id="UP000050443">
    <property type="component" value="Unassembled WGS sequence"/>
</dbReference>
<protein>
    <submittedName>
        <fullName evidence="1">Uncharacterized protein</fullName>
    </submittedName>
</protein>
<proteinExistence type="predicted"/>
<gene>
    <name evidence="1" type="ORF">RC62_2604</name>
</gene>
<comment type="caution">
    <text evidence="1">The sequence shown here is derived from an EMBL/GenBank/DDBJ whole genome shotgun (WGS) entry which is preliminary data.</text>
</comment>
<reference evidence="1 2" key="1">
    <citation type="submission" date="2014-09" db="EMBL/GenBank/DDBJ databases">
        <title>Genome sequence of Flavobacterium aquidurense RC62.</title>
        <authorList>
            <person name="Kim J.F."/>
            <person name="Kwak M.-J."/>
        </authorList>
    </citation>
    <scope>NUCLEOTIDE SEQUENCE [LARGE SCALE GENOMIC DNA]</scope>
    <source>
        <strain evidence="1 2">RC62</strain>
    </source>
</reference>
<dbReference type="AlphaFoldDB" id="A0A0Q0S2C9"/>
<dbReference type="RefSeq" id="WP_055098175.1">
    <property type="nucleotide sequence ID" value="NZ_JRLF01000015.1"/>
</dbReference>
<accession>A0A0Q0S2C9</accession>
<evidence type="ECO:0000313" key="2">
    <source>
        <dbReference type="Proteomes" id="UP000050443"/>
    </source>
</evidence>
<dbReference type="OrthoDB" id="2080513at2"/>
<dbReference type="EMBL" id="JRLF01000015">
    <property type="protein sequence ID" value="KQB37438.1"/>
    <property type="molecule type" value="Genomic_DNA"/>
</dbReference>